<dbReference type="SUPFAM" id="SSF52540">
    <property type="entry name" value="P-loop containing nucleoside triphosphate hydrolases"/>
    <property type="match status" value="1"/>
</dbReference>
<keyword evidence="1" id="KW-0547">Nucleotide-binding</keyword>
<evidence type="ECO:0000313" key="5">
    <source>
        <dbReference type="Proteomes" id="UP001515943"/>
    </source>
</evidence>
<feature type="non-terminal residue" evidence="4">
    <location>
        <position position="360"/>
    </location>
</feature>
<organism evidence="4 5">
    <name type="scientific">Lentzea indica</name>
    <dbReference type="NCBI Taxonomy" id="2604800"/>
    <lineage>
        <taxon>Bacteria</taxon>
        <taxon>Bacillati</taxon>
        <taxon>Actinomycetota</taxon>
        <taxon>Actinomycetes</taxon>
        <taxon>Pseudonocardiales</taxon>
        <taxon>Pseudonocardiaceae</taxon>
        <taxon>Lentzea</taxon>
    </lineage>
</organism>
<keyword evidence="2" id="KW-0067">ATP-binding</keyword>
<feature type="domain" description="Orc1-like AAA ATPase" evidence="3">
    <location>
        <begin position="10"/>
        <end position="167"/>
    </location>
</feature>
<accession>A0ABX1FWV4</accession>
<protein>
    <submittedName>
        <fullName evidence="4">AAA family ATPase</fullName>
    </submittedName>
</protein>
<evidence type="ECO:0000256" key="1">
    <source>
        <dbReference type="ARBA" id="ARBA00022741"/>
    </source>
</evidence>
<sequence length="360" mass="38989">MANGDPRRRPRGRRNESEALDRLLTEARSGRSQVVVLRGEAGIGKSALVDHLVDGASGFRIARAVGVESEMELAFAALHQLCAPMMTHIGRLPDPQCDALMIAFGLHRGSAPDRFLVGLAVLSLLAEVAEEQPLLCVVDDAQWLDRVSAQTLAFAARRLLAERVVVVFAVRSSTGSDQLEGLPELVVRGLPDRDARALLDSVVLGRVDEHVKDRIVAEARGNPLALLELPRGLTGAELAGGFARPDARPLASQIEQSFLRRIGSLPDEAQRLLLVAAAEPVGDVALLRRVAERLDIGAEAEAAAEEAGLIKFGARVRFHHPLVRSAAYRAADRAERRDVHRALAAATDPESDPDRRAWHR</sequence>
<evidence type="ECO:0000256" key="2">
    <source>
        <dbReference type="ARBA" id="ARBA00022840"/>
    </source>
</evidence>
<keyword evidence="5" id="KW-1185">Reference proteome</keyword>
<dbReference type="EMBL" id="VSRL01000370">
    <property type="protein sequence ID" value="NKE63534.1"/>
    <property type="molecule type" value="Genomic_DNA"/>
</dbReference>
<evidence type="ECO:0000313" key="4">
    <source>
        <dbReference type="EMBL" id="NKE63534.1"/>
    </source>
</evidence>
<name>A0ABX1FWV4_9PSEU</name>
<dbReference type="Pfam" id="PF13191">
    <property type="entry name" value="AAA_16"/>
    <property type="match status" value="1"/>
</dbReference>
<reference evidence="4 5" key="1">
    <citation type="submission" date="2019-08" db="EMBL/GenBank/DDBJ databases">
        <title>Lentzea from Indian Himalayas.</title>
        <authorList>
            <person name="Mandal S."/>
            <person name="Mallick Gupta A."/>
            <person name="Maiti P.K."/>
            <person name="Sarkar J."/>
            <person name="Mandal S."/>
        </authorList>
    </citation>
    <scope>NUCLEOTIDE SEQUENCE [LARGE SCALE GENOMIC DNA]</scope>
    <source>
        <strain evidence="4 5">PSKA42</strain>
    </source>
</reference>
<comment type="caution">
    <text evidence="4">The sequence shown here is derived from an EMBL/GenBank/DDBJ whole genome shotgun (WGS) entry which is preliminary data.</text>
</comment>
<dbReference type="Proteomes" id="UP001515943">
    <property type="component" value="Unassembled WGS sequence"/>
</dbReference>
<evidence type="ECO:0000259" key="3">
    <source>
        <dbReference type="Pfam" id="PF13191"/>
    </source>
</evidence>
<dbReference type="InterPro" id="IPR027417">
    <property type="entry name" value="P-loop_NTPase"/>
</dbReference>
<dbReference type="PANTHER" id="PTHR16305">
    <property type="entry name" value="TESTICULAR SOLUBLE ADENYLYL CYCLASE"/>
    <property type="match status" value="1"/>
</dbReference>
<dbReference type="Gene3D" id="3.40.50.300">
    <property type="entry name" value="P-loop containing nucleotide triphosphate hydrolases"/>
    <property type="match status" value="1"/>
</dbReference>
<dbReference type="InterPro" id="IPR041664">
    <property type="entry name" value="AAA_16"/>
</dbReference>
<proteinExistence type="predicted"/>
<dbReference type="PANTHER" id="PTHR16305:SF35">
    <property type="entry name" value="TRANSCRIPTIONAL ACTIVATOR DOMAIN"/>
    <property type="match status" value="1"/>
</dbReference>
<gene>
    <name evidence="4" type="ORF">FXN61_45180</name>
</gene>